<dbReference type="OrthoDB" id="3068431at2759"/>
<feature type="region of interest" description="Disordered" evidence="2">
    <location>
        <begin position="252"/>
        <end position="296"/>
    </location>
</feature>
<accession>A0A369JIZ9</accession>
<feature type="compositionally biased region" description="Pro residues" evidence="2">
    <location>
        <begin position="67"/>
        <end position="84"/>
    </location>
</feature>
<proteinExistence type="predicted"/>
<feature type="compositionally biased region" description="Polar residues" evidence="2">
    <location>
        <begin position="55"/>
        <end position="66"/>
    </location>
</feature>
<name>A0A369JIZ9_HYPMA</name>
<dbReference type="InParanoid" id="A0A369JIZ9"/>
<gene>
    <name evidence="3" type="ORF">Hypma_010630</name>
</gene>
<dbReference type="Proteomes" id="UP000076154">
    <property type="component" value="Unassembled WGS sequence"/>
</dbReference>
<evidence type="ECO:0000256" key="2">
    <source>
        <dbReference type="SAM" id="MobiDB-lite"/>
    </source>
</evidence>
<organism evidence="3 4">
    <name type="scientific">Hypsizygus marmoreus</name>
    <name type="common">White beech mushroom</name>
    <name type="synonym">Agaricus marmoreus</name>
    <dbReference type="NCBI Taxonomy" id="39966"/>
    <lineage>
        <taxon>Eukaryota</taxon>
        <taxon>Fungi</taxon>
        <taxon>Dikarya</taxon>
        <taxon>Basidiomycota</taxon>
        <taxon>Agaricomycotina</taxon>
        <taxon>Agaricomycetes</taxon>
        <taxon>Agaricomycetidae</taxon>
        <taxon>Agaricales</taxon>
        <taxon>Tricholomatineae</taxon>
        <taxon>Lyophyllaceae</taxon>
        <taxon>Hypsizygus</taxon>
    </lineage>
</organism>
<evidence type="ECO:0000313" key="4">
    <source>
        <dbReference type="Proteomes" id="UP000076154"/>
    </source>
</evidence>
<evidence type="ECO:0000313" key="3">
    <source>
        <dbReference type="EMBL" id="RDB22181.1"/>
    </source>
</evidence>
<keyword evidence="4" id="KW-1185">Reference proteome</keyword>
<evidence type="ECO:0000256" key="1">
    <source>
        <dbReference type="SAM" id="Coils"/>
    </source>
</evidence>
<feature type="region of interest" description="Disordered" evidence="2">
    <location>
        <begin position="1"/>
        <end position="98"/>
    </location>
</feature>
<dbReference type="AlphaFoldDB" id="A0A369JIZ9"/>
<keyword evidence="1" id="KW-0175">Coiled coil</keyword>
<comment type="caution">
    <text evidence="3">The sequence shown here is derived from an EMBL/GenBank/DDBJ whole genome shotgun (WGS) entry which is preliminary data.</text>
</comment>
<reference evidence="3" key="1">
    <citation type="submission" date="2018-04" db="EMBL/GenBank/DDBJ databases">
        <title>Whole genome sequencing of Hypsizygus marmoreus.</title>
        <authorList>
            <person name="Choi I.-G."/>
            <person name="Min B."/>
            <person name="Kim J.-G."/>
            <person name="Kim S."/>
            <person name="Oh Y.-L."/>
            <person name="Kong W.-S."/>
            <person name="Park H."/>
            <person name="Jeong J."/>
            <person name="Song E.-S."/>
        </authorList>
    </citation>
    <scope>NUCLEOTIDE SEQUENCE [LARGE SCALE GENOMIC DNA]</scope>
    <source>
        <strain evidence="3">51987-8</strain>
    </source>
</reference>
<protein>
    <submittedName>
        <fullName evidence="3">Uncharacterized protein</fullName>
    </submittedName>
</protein>
<feature type="coiled-coil region" evidence="1">
    <location>
        <begin position="391"/>
        <end position="432"/>
    </location>
</feature>
<sequence length="434" mass="46434">MSKGRKARVCQKGCLNVDGSKPELKGHRCPHHPRNVQLLNANNDPPSAPSPTANQTAGQLIPGSQGTPPPSPPPPMPTPAPAAPVTPLSGGQSSSFEEVTWPLPSNLLSPTSLNTLFDDFLARTAPKEVHGDTEHAFHNAPPLLDTQQLPNHQQPFNLFQFPADFGMDFNISGDVNMEGLLGLGGGVSFEGSALGDGHGGADPLSQVNNMPVLSMSDTNMFSLAGSSSAKITEGTLMAPHDAAAASLDISVATSPASSRSPSPPSSTDGDIEPNSADTDEDEDTINANGKRPRSPDEFIVNDRLRCKRYSDRAASLIKNVKALSKLCDPFIFIYVARPESIRHVNGRARSFISPKLRAALKAEYRDADELVDKVHGLALMSVSKQWSPPEVAALNKQVSSELAARKEAEREVEAMHAKNKALEKELAKFREARL</sequence>
<feature type="compositionally biased region" description="Low complexity" evidence="2">
    <location>
        <begin position="40"/>
        <end position="54"/>
    </location>
</feature>
<dbReference type="EMBL" id="LUEZ02000052">
    <property type="protein sequence ID" value="RDB22181.1"/>
    <property type="molecule type" value="Genomic_DNA"/>
</dbReference>